<feature type="non-terminal residue" evidence="3">
    <location>
        <position position="44"/>
    </location>
</feature>
<protein>
    <submittedName>
        <fullName evidence="3">Uncharacterized protein</fullName>
    </submittedName>
</protein>
<comment type="caution">
    <text evidence="3">The sequence shown here is derived from an EMBL/GenBank/DDBJ whole genome shotgun (WGS) entry which is preliminary data.</text>
</comment>
<proteinExistence type="predicted"/>
<evidence type="ECO:0000313" key="3">
    <source>
        <dbReference type="EMBL" id="CAF4416902.1"/>
    </source>
</evidence>
<sequence>LFHLFFDMAEVGNETNQSSINPDLKTQPKNNQAPIPDVDEAEEE</sequence>
<evidence type="ECO:0000313" key="2">
    <source>
        <dbReference type="EMBL" id="CAF1605837.1"/>
    </source>
</evidence>
<dbReference type="EMBL" id="CAJOBA010075766">
    <property type="protein sequence ID" value="CAF4416902.1"/>
    <property type="molecule type" value="Genomic_DNA"/>
</dbReference>
<reference evidence="3" key="1">
    <citation type="submission" date="2021-02" db="EMBL/GenBank/DDBJ databases">
        <authorList>
            <person name="Nowell W R."/>
        </authorList>
    </citation>
    <scope>NUCLEOTIDE SEQUENCE</scope>
</reference>
<dbReference type="EMBL" id="CAJNOK010051775">
    <property type="protein sequence ID" value="CAF1605837.1"/>
    <property type="molecule type" value="Genomic_DNA"/>
</dbReference>
<dbReference type="Proteomes" id="UP000682733">
    <property type="component" value="Unassembled WGS sequence"/>
</dbReference>
<feature type="region of interest" description="Disordered" evidence="1">
    <location>
        <begin position="12"/>
        <end position="44"/>
    </location>
</feature>
<gene>
    <name evidence="2" type="ORF">OVA965_LOCUS42370</name>
    <name evidence="3" type="ORF">TMI583_LOCUS44262</name>
</gene>
<accession>A0A8S2VXA6</accession>
<evidence type="ECO:0000256" key="1">
    <source>
        <dbReference type="SAM" id="MobiDB-lite"/>
    </source>
</evidence>
<dbReference type="Proteomes" id="UP000677228">
    <property type="component" value="Unassembled WGS sequence"/>
</dbReference>
<feature type="non-terminal residue" evidence="3">
    <location>
        <position position="1"/>
    </location>
</feature>
<dbReference type="AlphaFoldDB" id="A0A8S2VXA6"/>
<name>A0A8S2VXA6_9BILA</name>
<organism evidence="3 4">
    <name type="scientific">Didymodactylos carnosus</name>
    <dbReference type="NCBI Taxonomy" id="1234261"/>
    <lineage>
        <taxon>Eukaryota</taxon>
        <taxon>Metazoa</taxon>
        <taxon>Spiralia</taxon>
        <taxon>Gnathifera</taxon>
        <taxon>Rotifera</taxon>
        <taxon>Eurotatoria</taxon>
        <taxon>Bdelloidea</taxon>
        <taxon>Philodinida</taxon>
        <taxon>Philodinidae</taxon>
        <taxon>Didymodactylos</taxon>
    </lineage>
</organism>
<evidence type="ECO:0000313" key="4">
    <source>
        <dbReference type="Proteomes" id="UP000682733"/>
    </source>
</evidence>